<evidence type="ECO:0000313" key="3">
    <source>
        <dbReference type="Proteomes" id="UP000246005"/>
    </source>
</evidence>
<dbReference type="OrthoDB" id="3430612at2"/>
<dbReference type="Proteomes" id="UP000248714">
    <property type="component" value="Unassembled WGS sequence"/>
</dbReference>
<dbReference type="Proteomes" id="UP000246005">
    <property type="component" value="Unassembled WGS sequence"/>
</dbReference>
<proteinExistence type="predicted"/>
<evidence type="ECO:0000313" key="1">
    <source>
        <dbReference type="EMBL" id="PWK83686.1"/>
    </source>
</evidence>
<organism evidence="1 3">
    <name type="scientific">Lentzea atacamensis</name>
    <dbReference type="NCBI Taxonomy" id="531938"/>
    <lineage>
        <taxon>Bacteria</taxon>
        <taxon>Bacillati</taxon>
        <taxon>Actinomycetota</taxon>
        <taxon>Actinomycetes</taxon>
        <taxon>Pseudonocardiales</taxon>
        <taxon>Pseudonocardiaceae</taxon>
        <taxon>Lentzea</taxon>
    </lineage>
</organism>
<comment type="caution">
    <text evidence="1">The sequence shown here is derived from an EMBL/GenBank/DDBJ whole genome shotgun (WGS) entry which is preliminary data.</text>
</comment>
<evidence type="ECO:0000313" key="4">
    <source>
        <dbReference type="Proteomes" id="UP000248714"/>
    </source>
</evidence>
<dbReference type="RefSeq" id="WP_146231731.1">
    <property type="nucleotide sequence ID" value="NZ_QGHB01000010.1"/>
</dbReference>
<evidence type="ECO:0000313" key="2">
    <source>
        <dbReference type="EMBL" id="RAS70355.1"/>
    </source>
</evidence>
<protein>
    <submittedName>
        <fullName evidence="1">Uncharacterized protein</fullName>
    </submittedName>
</protein>
<dbReference type="AlphaFoldDB" id="A0A316HQZ4"/>
<accession>A0A316HQZ4</accession>
<dbReference type="EMBL" id="QGHB01000010">
    <property type="protein sequence ID" value="PWK83686.1"/>
    <property type="molecule type" value="Genomic_DNA"/>
</dbReference>
<gene>
    <name evidence="2" type="ORF">C8D87_101655</name>
    <name evidence="1" type="ORF">C8D88_110142</name>
</gene>
<dbReference type="EMBL" id="QLTT01000001">
    <property type="protein sequence ID" value="RAS70355.1"/>
    <property type="molecule type" value="Genomic_DNA"/>
</dbReference>
<name>A0A316HQZ4_9PSEU</name>
<sequence length="83" mass="8797">MPVRVEDLKLLLQSTRPEAALVLVAGSYVVAGRDELATTALRGALPVVTRDELLERVGGWPVTERDLDEAAATLAAAEDNRGG</sequence>
<keyword evidence="4" id="KW-1185">Reference proteome</keyword>
<reference evidence="1 3" key="1">
    <citation type="submission" date="2018-05" db="EMBL/GenBank/DDBJ databases">
        <title>Genomic Encyclopedia of Type Strains, Phase IV (KMG-IV): sequencing the most valuable type-strain genomes for metagenomic binning, comparative biology and taxonomic classification.</title>
        <authorList>
            <person name="Goeker M."/>
        </authorList>
    </citation>
    <scope>NUCLEOTIDE SEQUENCE [LARGE SCALE GENOMIC DNA]</scope>
    <source>
        <strain evidence="2 4">DSM 45479</strain>
        <strain evidence="1 3">DSM 45480</strain>
    </source>
</reference>